<name>B4IZ90_DROGR</name>
<dbReference type="PhylomeDB" id="B4IZ90"/>
<sequence length="309" mass="30990">MRQKFVNSIISSWILHIAGDQSKRAKMKVLLICALIAAVAADVSHLSNEYLPPNQAASAPVQSYAAPAADFGGASYETAASAPAVSYSGGASYDNGGSYGGSSLGGGSFGAASAPVQTYSAPAAVESYDTGASAPAHTFSSSDGYRYKTHRRRVLRRHRRDVSHLPSNDYLPPVQGAASAPSNDYLPPVAASAPVASYSAPAASYSSGGSFGGSSLGGGSFGGSSYGGAASAPVASYSAPAPSYSSGGSFGGSSLGGGSFGGGSSYTGAASAPAVSYDTGASAPAHSFSSSDGYRYKTQRRRVVLRRRH</sequence>
<keyword evidence="3" id="KW-1185">Reference proteome</keyword>
<dbReference type="GO" id="GO:0090575">
    <property type="term" value="C:RNA polymerase II transcription regulator complex"/>
    <property type="evidence" value="ECO:0007669"/>
    <property type="project" value="TreeGrafter"/>
</dbReference>
<dbReference type="InterPro" id="IPR004019">
    <property type="entry name" value="YLP_motif"/>
</dbReference>
<organism evidence="3">
    <name type="scientific">Drosophila grimshawi</name>
    <name type="common">Hawaiian fruit fly</name>
    <name type="synonym">Idiomyia grimshawi</name>
    <dbReference type="NCBI Taxonomy" id="7222"/>
    <lineage>
        <taxon>Eukaryota</taxon>
        <taxon>Metazoa</taxon>
        <taxon>Ecdysozoa</taxon>
        <taxon>Arthropoda</taxon>
        <taxon>Hexapoda</taxon>
        <taxon>Insecta</taxon>
        <taxon>Pterygota</taxon>
        <taxon>Neoptera</taxon>
        <taxon>Endopterygota</taxon>
        <taxon>Diptera</taxon>
        <taxon>Brachycera</taxon>
        <taxon>Muscomorpha</taxon>
        <taxon>Ephydroidea</taxon>
        <taxon>Drosophilidae</taxon>
        <taxon>Drosophila</taxon>
        <taxon>Hawaiian Drosophila</taxon>
    </lineage>
</organism>
<dbReference type="GO" id="GO:0003713">
    <property type="term" value="F:transcription coactivator activity"/>
    <property type="evidence" value="ECO:0007669"/>
    <property type="project" value="TreeGrafter"/>
</dbReference>
<dbReference type="OrthoDB" id="8065809at2759"/>
<gene>
    <name evidence="2" type="primary">Dgri\GH15686</name>
    <name evidence="2" type="ORF">Dgri_GH15686</name>
</gene>
<dbReference type="Pfam" id="PF02757">
    <property type="entry name" value="YLP"/>
    <property type="match status" value="2"/>
</dbReference>
<evidence type="ECO:0000256" key="1">
    <source>
        <dbReference type="SAM" id="MobiDB-lite"/>
    </source>
</evidence>
<dbReference type="AlphaFoldDB" id="B4IZ90"/>
<dbReference type="EMBL" id="CH916366">
    <property type="protein sequence ID" value="EDV95612.1"/>
    <property type="molecule type" value="Genomic_DNA"/>
</dbReference>
<dbReference type="InterPro" id="IPR004011">
    <property type="entry name" value="Gyr_motif"/>
</dbReference>
<dbReference type="PANTHER" id="PTHR15363:SF3">
    <property type="entry name" value="POU DOMAIN CLASS 2-ASSOCIATING FACTOR 1"/>
    <property type="match status" value="1"/>
</dbReference>
<dbReference type="SMART" id="SM00713">
    <property type="entry name" value="GYR"/>
    <property type="match status" value="2"/>
</dbReference>
<accession>B4IZ90</accession>
<feature type="compositionally biased region" description="Basic residues" evidence="1">
    <location>
        <begin position="297"/>
        <end position="309"/>
    </location>
</feature>
<dbReference type="InParanoid" id="B4IZ90"/>
<dbReference type="PANTHER" id="PTHR15363">
    <property type="entry name" value="POU DOMAIN CLASS 2-ASSOCIATING FACTOR 1"/>
    <property type="match status" value="1"/>
</dbReference>
<evidence type="ECO:0000313" key="2">
    <source>
        <dbReference type="EMBL" id="EDV95612.1"/>
    </source>
</evidence>
<proteinExistence type="predicted"/>
<dbReference type="eggNOG" id="ENOG502S8I6">
    <property type="taxonomic scope" value="Eukaryota"/>
</dbReference>
<feature type="region of interest" description="Disordered" evidence="1">
    <location>
        <begin position="150"/>
        <end position="179"/>
    </location>
</feature>
<dbReference type="HOGENOM" id="CLU_900981_0_0_1"/>
<evidence type="ECO:0000313" key="3">
    <source>
        <dbReference type="Proteomes" id="UP000001070"/>
    </source>
</evidence>
<dbReference type="Pfam" id="PF02756">
    <property type="entry name" value="GYR"/>
    <property type="match status" value="2"/>
</dbReference>
<dbReference type="Proteomes" id="UP000001070">
    <property type="component" value="Unassembled WGS sequence"/>
</dbReference>
<protein>
    <submittedName>
        <fullName evidence="2">GH15686</fullName>
    </submittedName>
</protein>
<feature type="compositionally biased region" description="Basic residues" evidence="1">
    <location>
        <begin position="150"/>
        <end position="161"/>
    </location>
</feature>
<dbReference type="GO" id="GO:0045944">
    <property type="term" value="P:positive regulation of transcription by RNA polymerase II"/>
    <property type="evidence" value="ECO:0007669"/>
    <property type="project" value="TreeGrafter"/>
</dbReference>
<reference evidence="2 3" key="1">
    <citation type="journal article" date="2007" name="Nature">
        <title>Evolution of genes and genomes on the Drosophila phylogeny.</title>
        <authorList>
            <consortium name="Drosophila 12 Genomes Consortium"/>
            <person name="Clark A.G."/>
            <person name="Eisen M.B."/>
            <person name="Smith D.R."/>
            <person name="Bergman C.M."/>
            <person name="Oliver B."/>
            <person name="Markow T.A."/>
            <person name="Kaufman T.C."/>
            <person name="Kellis M."/>
            <person name="Gelbart W."/>
            <person name="Iyer V.N."/>
            <person name="Pollard D.A."/>
            <person name="Sackton T.B."/>
            <person name="Larracuente A.M."/>
            <person name="Singh N.D."/>
            <person name="Abad J.P."/>
            <person name="Abt D.N."/>
            <person name="Adryan B."/>
            <person name="Aguade M."/>
            <person name="Akashi H."/>
            <person name="Anderson W.W."/>
            <person name="Aquadro C.F."/>
            <person name="Ardell D.H."/>
            <person name="Arguello R."/>
            <person name="Artieri C.G."/>
            <person name="Barbash D.A."/>
            <person name="Barker D."/>
            <person name="Barsanti P."/>
            <person name="Batterham P."/>
            <person name="Batzoglou S."/>
            <person name="Begun D."/>
            <person name="Bhutkar A."/>
            <person name="Blanco E."/>
            <person name="Bosak S.A."/>
            <person name="Bradley R.K."/>
            <person name="Brand A.D."/>
            <person name="Brent M.R."/>
            <person name="Brooks A.N."/>
            <person name="Brown R.H."/>
            <person name="Butlin R.K."/>
            <person name="Caggese C."/>
            <person name="Calvi B.R."/>
            <person name="Bernardo de Carvalho A."/>
            <person name="Caspi A."/>
            <person name="Castrezana S."/>
            <person name="Celniker S.E."/>
            <person name="Chang J.L."/>
            <person name="Chapple C."/>
            <person name="Chatterji S."/>
            <person name="Chinwalla A."/>
            <person name="Civetta A."/>
            <person name="Clifton S.W."/>
            <person name="Comeron J.M."/>
            <person name="Costello J.C."/>
            <person name="Coyne J.A."/>
            <person name="Daub J."/>
            <person name="David R.G."/>
            <person name="Delcher A.L."/>
            <person name="Delehaunty K."/>
            <person name="Do C.B."/>
            <person name="Ebling H."/>
            <person name="Edwards K."/>
            <person name="Eickbush T."/>
            <person name="Evans J.D."/>
            <person name="Filipski A."/>
            <person name="Findeiss S."/>
            <person name="Freyhult E."/>
            <person name="Fulton L."/>
            <person name="Fulton R."/>
            <person name="Garcia A.C."/>
            <person name="Gardiner A."/>
            <person name="Garfield D.A."/>
            <person name="Garvin B.E."/>
            <person name="Gibson G."/>
            <person name="Gilbert D."/>
            <person name="Gnerre S."/>
            <person name="Godfrey J."/>
            <person name="Good R."/>
            <person name="Gotea V."/>
            <person name="Gravely B."/>
            <person name="Greenberg A.J."/>
            <person name="Griffiths-Jones S."/>
            <person name="Gross S."/>
            <person name="Guigo R."/>
            <person name="Gustafson E.A."/>
            <person name="Haerty W."/>
            <person name="Hahn M.W."/>
            <person name="Halligan D.L."/>
            <person name="Halpern A.L."/>
            <person name="Halter G.M."/>
            <person name="Han M.V."/>
            <person name="Heger A."/>
            <person name="Hillier L."/>
            <person name="Hinrichs A.S."/>
            <person name="Holmes I."/>
            <person name="Hoskins R.A."/>
            <person name="Hubisz M.J."/>
            <person name="Hultmark D."/>
            <person name="Huntley M.A."/>
            <person name="Jaffe D.B."/>
            <person name="Jagadeeshan S."/>
            <person name="Jeck W.R."/>
            <person name="Johnson J."/>
            <person name="Jones C.D."/>
            <person name="Jordan W.C."/>
            <person name="Karpen G.H."/>
            <person name="Kataoka E."/>
            <person name="Keightley P.D."/>
            <person name="Kheradpour P."/>
            <person name="Kirkness E.F."/>
            <person name="Koerich L.B."/>
            <person name="Kristiansen K."/>
            <person name="Kudrna D."/>
            <person name="Kulathinal R.J."/>
            <person name="Kumar S."/>
            <person name="Kwok R."/>
            <person name="Lander E."/>
            <person name="Langley C.H."/>
            <person name="Lapoint R."/>
            <person name="Lazzaro B.P."/>
            <person name="Lee S.J."/>
            <person name="Levesque L."/>
            <person name="Li R."/>
            <person name="Lin C.F."/>
            <person name="Lin M.F."/>
            <person name="Lindblad-Toh K."/>
            <person name="Llopart A."/>
            <person name="Long M."/>
            <person name="Low L."/>
            <person name="Lozovsky E."/>
            <person name="Lu J."/>
            <person name="Luo M."/>
            <person name="Machado C.A."/>
            <person name="Makalowski W."/>
            <person name="Marzo M."/>
            <person name="Matsuda M."/>
            <person name="Matzkin L."/>
            <person name="McAllister B."/>
            <person name="McBride C.S."/>
            <person name="McKernan B."/>
            <person name="McKernan K."/>
            <person name="Mendez-Lago M."/>
            <person name="Minx P."/>
            <person name="Mollenhauer M.U."/>
            <person name="Montooth K."/>
            <person name="Mount S.M."/>
            <person name="Mu X."/>
            <person name="Myers E."/>
            <person name="Negre B."/>
            <person name="Newfeld S."/>
            <person name="Nielsen R."/>
            <person name="Noor M.A."/>
            <person name="O'Grady P."/>
            <person name="Pachter L."/>
            <person name="Papaceit M."/>
            <person name="Parisi M.J."/>
            <person name="Parisi M."/>
            <person name="Parts L."/>
            <person name="Pedersen J.S."/>
            <person name="Pesole G."/>
            <person name="Phillippy A.M."/>
            <person name="Ponting C.P."/>
            <person name="Pop M."/>
            <person name="Porcelli D."/>
            <person name="Powell J.R."/>
            <person name="Prohaska S."/>
            <person name="Pruitt K."/>
            <person name="Puig M."/>
            <person name="Quesneville H."/>
            <person name="Ram K.R."/>
            <person name="Rand D."/>
            <person name="Rasmussen M.D."/>
            <person name="Reed L.K."/>
            <person name="Reenan R."/>
            <person name="Reily A."/>
            <person name="Remington K.A."/>
            <person name="Rieger T.T."/>
            <person name="Ritchie M.G."/>
            <person name="Robin C."/>
            <person name="Rogers Y.H."/>
            <person name="Rohde C."/>
            <person name="Rozas J."/>
            <person name="Rubenfield M.J."/>
            <person name="Ruiz A."/>
            <person name="Russo S."/>
            <person name="Salzberg S.L."/>
            <person name="Sanchez-Gracia A."/>
            <person name="Saranga D.J."/>
            <person name="Sato H."/>
            <person name="Schaeffer S.W."/>
            <person name="Schatz M.C."/>
            <person name="Schlenke T."/>
            <person name="Schwartz R."/>
            <person name="Segarra C."/>
            <person name="Singh R.S."/>
            <person name="Sirot L."/>
            <person name="Sirota M."/>
            <person name="Sisneros N.B."/>
            <person name="Smith C.D."/>
            <person name="Smith T.F."/>
            <person name="Spieth J."/>
            <person name="Stage D.E."/>
            <person name="Stark A."/>
            <person name="Stephan W."/>
            <person name="Strausberg R.L."/>
            <person name="Strempel S."/>
            <person name="Sturgill D."/>
            <person name="Sutton G."/>
            <person name="Sutton G.G."/>
            <person name="Tao W."/>
            <person name="Teichmann S."/>
            <person name="Tobari Y.N."/>
            <person name="Tomimura Y."/>
            <person name="Tsolas J.M."/>
            <person name="Valente V.L."/>
            <person name="Venter E."/>
            <person name="Venter J.C."/>
            <person name="Vicario S."/>
            <person name="Vieira F.G."/>
            <person name="Vilella A.J."/>
            <person name="Villasante A."/>
            <person name="Walenz B."/>
            <person name="Wang J."/>
            <person name="Wasserman M."/>
            <person name="Watts T."/>
            <person name="Wilson D."/>
            <person name="Wilson R.K."/>
            <person name="Wing R.A."/>
            <person name="Wolfner M.F."/>
            <person name="Wong A."/>
            <person name="Wong G.K."/>
            <person name="Wu C.I."/>
            <person name="Wu G."/>
            <person name="Yamamoto D."/>
            <person name="Yang H.P."/>
            <person name="Yang S.P."/>
            <person name="Yorke J.A."/>
            <person name="Yoshida K."/>
            <person name="Zdobnov E."/>
            <person name="Zhang P."/>
            <person name="Zhang Y."/>
            <person name="Zimin A.V."/>
            <person name="Baldwin J."/>
            <person name="Abdouelleil A."/>
            <person name="Abdulkadir J."/>
            <person name="Abebe A."/>
            <person name="Abera B."/>
            <person name="Abreu J."/>
            <person name="Acer S.C."/>
            <person name="Aftuck L."/>
            <person name="Alexander A."/>
            <person name="An P."/>
            <person name="Anderson E."/>
            <person name="Anderson S."/>
            <person name="Arachi H."/>
            <person name="Azer M."/>
            <person name="Bachantsang P."/>
            <person name="Barry A."/>
            <person name="Bayul T."/>
            <person name="Berlin A."/>
            <person name="Bessette D."/>
            <person name="Bloom T."/>
            <person name="Blye J."/>
            <person name="Boguslavskiy L."/>
            <person name="Bonnet C."/>
            <person name="Boukhgalter B."/>
            <person name="Bourzgui I."/>
            <person name="Brown A."/>
            <person name="Cahill P."/>
            <person name="Channer S."/>
            <person name="Cheshatsang Y."/>
            <person name="Chuda L."/>
            <person name="Citroen M."/>
            <person name="Collymore A."/>
            <person name="Cooke P."/>
            <person name="Costello M."/>
            <person name="D'Aco K."/>
            <person name="Daza R."/>
            <person name="De Haan G."/>
            <person name="DeGray S."/>
            <person name="DeMaso C."/>
            <person name="Dhargay N."/>
            <person name="Dooley K."/>
            <person name="Dooley E."/>
            <person name="Doricent M."/>
            <person name="Dorje P."/>
            <person name="Dorjee K."/>
            <person name="Dupes A."/>
            <person name="Elong R."/>
            <person name="Falk J."/>
            <person name="Farina A."/>
            <person name="Faro S."/>
            <person name="Ferguson D."/>
            <person name="Fisher S."/>
            <person name="Foley C.D."/>
            <person name="Franke A."/>
            <person name="Friedrich D."/>
            <person name="Gadbois L."/>
            <person name="Gearin G."/>
            <person name="Gearin C.R."/>
            <person name="Giannoukos G."/>
            <person name="Goode T."/>
            <person name="Graham J."/>
            <person name="Grandbois E."/>
            <person name="Grewal S."/>
            <person name="Gyaltsen K."/>
            <person name="Hafez N."/>
            <person name="Hagos B."/>
            <person name="Hall J."/>
            <person name="Henson C."/>
            <person name="Hollinger A."/>
            <person name="Honan T."/>
            <person name="Huard M.D."/>
            <person name="Hughes L."/>
            <person name="Hurhula B."/>
            <person name="Husby M.E."/>
            <person name="Kamat A."/>
            <person name="Kanga B."/>
            <person name="Kashin S."/>
            <person name="Khazanovich D."/>
            <person name="Kisner P."/>
            <person name="Lance K."/>
            <person name="Lara M."/>
            <person name="Lee W."/>
            <person name="Lennon N."/>
            <person name="Letendre F."/>
            <person name="LeVine R."/>
            <person name="Lipovsky A."/>
            <person name="Liu X."/>
            <person name="Liu J."/>
            <person name="Liu S."/>
            <person name="Lokyitsang T."/>
            <person name="Lokyitsang Y."/>
            <person name="Lubonja R."/>
            <person name="Lui A."/>
            <person name="MacDonald P."/>
            <person name="Magnisalis V."/>
            <person name="Maru K."/>
            <person name="Matthews C."/>
            <person name="McCusker W."/>
            <person name="McDonough S."/>
            <person name="Mehta T."/>
            <person name="Meldrim J."/>
            <person name="Meneus L."/>
            <person name="Mihai O."/>
            <person name="Mihalev A."/>
            <person name="Mihova T."/>
            <person name="Mittelman R."/>
            <person name="Mlenga V."/>
            <person name="Montmayeur A."/>
            <person name="Mulrain L."/>
            <person name="Navidi A."/>
            <person name="Naylor J."/>
            <person name="Negash T."/>
            <person name="Nguyen T."/>
            <person name="Nguyen N."/>
            <person name="Nicol R."/>
            <person name="Norbu C."/>
            <person name="Norbu N."/>
            <person name="Novod N."/>
            <person name="O'Neill B."/>
            <person name="Osman S."/>
            <person name="Markiewicz E."/>
            <person name="Oyono O.L."/>
            <person name="Patti C."/>
            <person name="Phunkhang P."/>
            <person name="Pierre F."/>
            <person name="Priest M."/>
            <person name="Raghuraman S."/>
            <person name="Rege F."/>
            <person name="Reyes R."/>
            <person name="Rise C."/>
            <person name="Rogov P."/>
            <person name="Ross K."/>
            <person name="Ryan E."/>
            <person name="Settipalli S."/>
            <person name="Shea T."/>
            <person name="Sherpa N."/>
            <person name="Shi L."/>
            <person name="Shih D."/>
            <person name="Sparrow T."/>
            <person name="Spaulding J."/>
            <person name="Stalker J."/>
            <person name="Stange-Thomann N."/>
            <person name="Stavropoulos S."/>
            <person name="Stone C."/>
            <person name="Strader C."/>
            <person name="Tesfaye S."/>
            <person name="Thomson T."/>
            <person name="Thoulutsang Y."/>
            <person name="Thoulutsang D."/>
            <person name="Topham K."/>
            <person name="Topping I."/>
            <person name="Tsamla T."/>
            <person name="Vassiliev H."/>
            <person name="Vo A."/>
            <person name="Wangchuk T."/>
            <person name="Wangdi T."/>
            <person name="Weiand M."/>
            <person name="Wilkinson J."/>
            <person name="Wilson A."/>
            <person name="Yadav S."/>
            <person name="Young G."/>
            <person name="Yu Q."/>
            <person name="Zembek L."/>
            <person name="Zhong D."/>
            <person name="Zimmer A."/>
            <person name="Zwirko Z."/>
            <person name="Jaffe D.B."/>
            <person name="Alvarez P."/>
            <person name="Brockman W."/>
            <person name="Butler J."/>
            <person name="Chin C."/>
            <person name="Gnerre S."/>
            <person name="Grabherr M."/>
            <person name="Kleber M."/>
            <person name="Mauceli E."/>
            <person name="MacCallum I."/>
        </authorList>
    </citation>
    <scope>NUCLEOTIDE SEQUENCE [LARGE SCALE GENOMIC DNA]</scope>
    <source>
        <strain evidence="3">Tucson 15287-2541.00</strain>
    </source>
</reference>
<feature type="region of interest" description="Disordered" evidence="1">
    <location>
        <begin position="277"/>
        <end position="309"/>
    </location>
</feature>
<dbReference type="OMA" id="CTILHRR"/>